<name>A0A1G7C1Z0_9SPHI</name>
<feature type="transmembrane region" description="Helical" evidence="6">
    <location>
        <begin position="854"/>
        <end position="873"/>
    </location>
</feature>
<organism evidence="9 10">
    <name type="scientific">Mucilaginibacter pineti</name>
    <dbReference type="NCBI Taxonomy" id="1391627"/>
    <lineage>
        <taxon>Bacteria</taxon>
        <taxon>Pseudomonadati</taxon>
        <taxon>Bacteroidota</taxon>
        <taxon>Sphingobacteriia</taxon>
        <taxon>Sphingobacteriales</taxon>
        <taxon>Sphingobacteriaceae</taxon>
        <taxon>Mucilaginibacter</taxon>
    </lineage>
</organism>
<dbReference type="AlphaFoldDB" id="A0A1G7C1Z0"/>
<dbReference type="Pfam" id="PF02687">
    <property type="entry name" value="FtsX"/>
    <property type="match status" value="2"/>
</dbReference>
<keyword evidence="10" id="KW-1185">Reference proteome</keyword>
<dbReference type="InterPro" id="IPR025857">
    <property type="entry name" value="MacB_PCD"/>
</dbReference>
<feature type="transmembrane region" description="Helical" evidence="6">
    <location>
        <begin position="474"/>
        <end position="494"/>
    </location>
</feature>
<feature type="domain" description="ABC3 transporter permease C-terminal" evidence="7">
    <location>
        <begin position="423"/>
        <end position="537"/>
    </location>
</feature>
<dbReference type="Pfam" id="PF12704">
    <property type="entry name" value="MacB_PCD"/>
    <property type="match status" value="2"/>
</dbReference>
<evidence type="ECO:0000256" key="6">
    <source>
        <dbReference type="SAM" id="Phobius"/>
    </source>
</evidence>
<dbReference type="Proteomes" id="UP000199072">
    <property type="component" value="Unassembled WGS sequence"/>
</dbReference>
<feature type="transmembrane region" description="Helical" evidence="6">
    <location>
        <begin position="555"/>
        <end position="579"/>
    </location>
</feature>
<keyword evidence="2" id="KW-1003">Cell membrane</keyword>
<sequence length="925" mass="103474">MNTEDHIWNLTVKKMTNEASGQELLELEELLQKNPLIKTKLNMLFNWANDDTEHQQANETIDLLLGLKNASRTTEDKMPDFDLIKNKIDRKLNIQQQAIVAIKKQPLIHFANNIAMIKNYLKIAVRQLLKQKMYSAIKIGGFALSIAACLLIALYIRNETSFDKYYPESDRLYRLIGEYKDGGRDEKGVDFPAPMALALKSDFPEVENAGRLMPNSLFWGAGANELKRADAADNTHEEGFAYADQPFLDILHIPMLFGDARHALTEPLTMVISKDKADKYFPGQNPVGKVMYLNNNKEKPYRIAAVMQNFPATSHLHFDFLLTLKGIEFWNGEQNYWGASNYSNYILLKKGTNIAQLEKKLTAGILKTYVIPEMIKSGDKNASTVSSKSFLHLQPIGDINLKSYDIHDGASHGDMRFIWLFGAVAGFILVIACINFINLSTAKSANRAKEVGLRKVVGSQRSGLIAQFLTESMLFSFLSFALGLVLAAVLLPYFNVLASKSLTMPWQEWWLVPTILIAAIVIGVIAGIYPAFYLSSFKPIEVLKGKLSVGSKSSILRNGLVVFQFTTSIILIISTFIIYNQMKYILNKKVGFEKDQVVMIQGTNTLDNQVLSFKNELLKLPSVKSASISDFLPVSGTKRNGNMFYNEGKRKEEAGVGSQFWDIDADYIKTMGMKLVAGRNFNPTMKTDSQAVIINQTLANKLNLKNPIGKRITNYGAPMLVIGVVQDFNFESMRDGIQGMVFHLSNSPSIVSVKVKSSDMKKALADITATWKSFAPNQPIRYNFMDERFASMYADVQRMGRIFTSFAILAIIVACLGLFALAAFMAEQRGKEIGIRKVLGASTVNITRLLSFDFIKLVFIAIVIASPIAWWAMTKWLQDFTYRISIGWEIFALAGMVAIVIALFTVSFQSIKAAIANPIDSLRSE</sequence>
<feature type="transmembrane region" description="Helical" evidence="6">
    <location>
        <begin position="417"/>
        <end position="439"/>
    </location>
</feature>
<dbReference type="PANTHER" id="PTHR30572:SF18">
    <property type="entry name" value="ABC-TYPE MACROLIDE FAMILY EXPORT SYSTEM PERMEASE COMPONENT 2"/>
    <property type="match status" value="1"/>
</dbReference>
<feature type="domain" description="ABC3 transporter permease C-terminal" evidence="7">
    <location>
        <begin position="805"/>
        <end position="918"/>
    </location>
</feature>
<evidence type="ECO:0000256" key="2">
    <source>
        <dbReference type="ARBA" id="ARBA00022475"/>
    </source>
</evidence>
<evidence type="ECO:0000256" key="5">
    <source>
        <dbReference type="ARBA" id="ARBA00023136"/>
    </source>
</evidence>
<evidence type="ECO:0000259" key="8">
    <source>
        <dbReference type="Pfam" id="PF12704"/>
    </source>
</evidence>
<dbReference type="RefSeq" id="WP_240315234.1">
    <property type="nucleotide sequence ID" value="NZ_FNAI01000005.1"/>
</dbReference>
<evidence type="ECO:0000256" key="1">
    <source>
        <dbReference type="ARBA" id="ARBA00004651"/>
    </source>
</evidence>
<dbReference type="STRING" id="1391627.SAMN05216464_105238"/>
<accession>A0A1G7C1Z0</accession>
<gene>
    <name evidence="9" type="ORF">SAMN05216464_105238</name>
</gene>
<protein>
    <submittedName>
        <fullName evidence="9">Putative ABC transport system permease protein</fullName>
    </submittedName>
</protein>
<evidence type="ECO:0000313" key="10">
    <source>
        <dbReference type="Proteomes" id="UP000199072"/>
    </source>
</evidence>
<comment type="subcellular location">
    <subcellularLocation>
        <location evidence="1">Cell membrane</location>
        <topology evidence="1">Multi-pass membrane protein</topology>
    </subcellularLocation>
</comment>
<feature type="transmembrane region" description="Helical" evidence="6">
    <location>
        <begin position="509"/>
        <end position="534"/>
    </location>
</feature>
<feature type="domain" description="MacB-like periplasmic core" evidence="8">
    <location>
        <begin position="569"/>
        <end position="768"/>
    </location>
</feature>
<evidence type="ECO:0000313" key="9">
    <source>
        <dbReference type="EMBL" id="SDE32780.1"/>
    </source>
</evidence>
<dbReference type="InterPro" id="IPR050250">
    <property type="entry name" value="Macrolide_Exporter_MacB"/>
</dbReference>
<evidence type="ECO:0000256" key="4">
    <source>
        <dbReference type="ARBA" id="ARBA00022989"/>
    </source>
</evidence>
<dbReference type="GO" id="GO:0005886">
    <property type="term" value="C:plasma membrane"/>
    <property type="evidence" value="ECO:0007669"/>
    <property type="project" value="UniProtKB-SubCell"/>
</dbReference>
<feature type="transmembrane region" description="Helical" evidence="6">
    <location>
        <begin position="802"/>
        <end position="826"/>
    </location>
</feature>
<evidence type="ECO:0000259" key="7">
    <source>
        <dbReference type="Pfam" id="PF02687"/>
    </source>
</evidence>
<dbReference type="GO" id="GO:0022857">
    <property type="term" value="F:transmembrane transporter activity"/>
    <property type="evidence" value="ECO:0007669"/>
    <property type="project" value="TreeGrafter"/>
</dbReference>
<dbReference type="PANTHER" id="PTHR30572">
    <property type="entry name" value="MEMBRANE COMPONENT OF TRANSPORTER-RELATED"/>
    <property type="match status" value="1"/>
</dbReference>
<proteinExistence type="predicted"/>
<evidence type="ECO:0000256" key="3">
    <source>
        <dbReference type="ARBA" id="ARBA00022692"/>
    </source>
</evidence>
<keyword evidence="5 6" id="KW-0472">Membrane</keyword>
<reference evidence="9 10" key="1">
    <citation type="submission" date="2016-10" db="EMBL/GenBank/DDBJ databases">
        <authorList>
            <person name="de Groot N.N."/>
        </authorList>
    </citation>
    <scope>NUCLEOTIDE SEQUENCE [LARGE SCALE GENOMIC DNA]</scope>
    <source>
        <strain evidence="9 10">47C3B</strain>
    </source>
</reference>
<dbReference type="EMBL" id="FNAI01000005">
    <property type="protein sequence ID" value="SDE32780.1"/>
    <property type="molecule type" value="Genomic_DNA"/>
</dbReference>
<dbReference type="InterPro" id="IPR003838">
    <property type="entry name" value="ABC3_permease_C"/>
</dbReference>
<feature type="domain" description="MacB-like periplasmic core" evidence="8">
    <location>
        <begin position="136"/>
        <end position="362"/>
    </location>
</feature>
<keyword evidence="4 6" id="KW-1133">Transmembrane helix</keyword>
<feature type="transmembrane region" description="Helical" evidence="6">
    <location>
        <begin position="136"/>
        <end position="156"/>
    </location>
</feature>
<keyword evidence="3 6" id="KW-0812">Transmembrane</keyword>
<feature type="transmembrane region" description="Helical" evidence="6">
    <location>
        <begin position="885"/>
        <end position="906"/>
    </location>
</feature>